<feature type="region of interest" description="Disordered" evidence="1">
    <location>
        <begin position="1027"/>
        <end position="1076"/>
    </location>
</feature>
<evidence type="ECO:0000259" key="3">
    <source>
        <dbReference type="PROSITE" id="PS50010"/>
    </source>
</evidence>
<protein>
    <recommendedName>
        <fullName evidence="6">Pleckstrin homology domain-containing family G member 4B</fullName>
    </recommendedName>
</protein>
<dbReference type="InterPro" id="IPR035899">
    <property type="entry name" value="DBL_dom_sf"/>
</dbReference>
<evidence type="ECO:0000256" key="1">
    <source>
        <dbReference type="SAM" id="MobiDB-lite"/>
    </source>
</evidence>
<feature type="compositionally biased region" description="Low complexity" evidence="1">
    <location>
        <begin position="1051"/>
        <end position="1062"/>
    </location>
</feature>
<name>A0A9D3Q3X2_MEGAT</name>
<keyword evidence="5" id="KW-1185">Reference proteome</keyword>
<sequence length="1783" mass="198258">MNPESLDSSIQGVLAALYPPFEATAPTVLSQLFRVIEERYRGDALQCLLDFLIPAKHILESVQQAACAPYSDVVFRHEGWPLCLRERVVIQLASLNPLLLRPGDFYLQVAPFADQAARIVLKSLLEEHRQVEETPVPETSYPSIFTEDWLRDVNEGRHGTPLRRCLLSTDQGIVKVPWAQVANPEFVDRPKSMAATPPVSPEGPAGPARPQPPGPSSFSLETRILPAKDGIAVSLRLVDSSCSRLIKVDRARPAGRPVGWVSPNTWDSRHNREMEGDYVDLVEFSKEKEALALGRTPAQGKPLPAFRPVRPAPLAPPRAPTPCGRTVKFSEEPCTPCMRRRMGLDPRSQELRCRYRESYMAALQNPVSFERSSILAALEEAEHGSGLLGEGGAPIRPPQCCQPGNHCHALAAGHGDIGDNRVIDGQPRLTAQDLKDEIKRAGTALSHSPSSVSETARKFPVVQRLSSRSNSDICPELIPTVHVVHGKKTTAFGLVSPKTDRRRGSKQDVIQAGPAETHTPSPCVNGQQKKLQALPGGGPLPPLPPSTLGPPSSLSQESGSYLLHLGIACLPGSRDRTGRPVVEVYGDHKGWKSPLVSSQELCKLLLYFHSIPRKEVRDLGMTLVTDARKTPPPPAFYKALLLAQEQALHAVHCVLILVDKETSSRPERQPGLQMDVVTSLKALHKTVDGHQLTAGLEGSFPYSHSDWLQFYQKLEPFVSNLREASALLQKAIRKFEGVNKIDTVQDVQKCIHEQKTMMKAVLEDAQLVTLQREGGAILARLRKEEFRFSQSEDYRDAMDAVSSLYNQVEERVHTLVMRSNQSLQHLDFLLQLRELEGRFMQIREWFNAEGEQRLLEAESVEDSLERVEQTLQSFNLFFSQASERKQQAMALVTEAEKIQGSSYPETEVFRTMVYTFESSLANFLSRAEQCRTELETMVGLCCFCEKATELAKDCKQYLERSQAGCHPPAGDESTLQRFRERFNEFSPERFQEVKIRACSLKGSRGMRAWNVAWLKCQEARQQLEEWMSSSKEAQRTDAGAAEPDSRMTEEAASSVPSAGAPSQCDSERTLTGPAQDTDCGAIESDYGTVTCFNLNFKPDSKSCKGMKVVPPPGSEPRSPTKKEEKRPVAESKEAPVPERIGAAGPGCVDAAGRERFPWQQAFGRSLSEDCGAGSVRSEPQAPPSLRARGQPSRRILQAAQQFQISRHGSFCTEDLCCAAVGDSQDSRPCSSAFNPGVQRCQGTASLPDAEESASNFLKLQRIMEELLLTEREYARSLGYIMTHYYPLLERPDVPQDLRGQRGRIFGNLEKLHDFHRLFFLKELEGCLREPLRVGRCFLRHKESFSLYALYSKNKPQSDSLLIHHGHDFFKQKQRELGDKMDLSSYLLKPVQRISKYSLLLQDMLKECGSQRHRERAEIQAALEVVQFQLRHGNDLLTMDDIRDCDVNLKEQGQLIRQGEFMVSFKKKKCFRHVFLFQDLILFSKTKKTEVGNDVYIYKQSFKTSDIGMTHNSGDSGLGFEIWFRRRKSQDTYILQAERAEVKEAWTRDLERILWDQAMRSREIRMQERVFMGIGSKPFMDIQPSEAAICDRAINCVLPGRESKALPTSVVSGTQDHILPRPNSIGSGSSASTSGSHSSSSSGRGSLPPVGYLCSQSQEGDTPHGDFSRPGTLGDDDLDHESEKLHLLMDSSESSGESVSGFSGSDRSCLSVIGGEAEESCSVTSSLRSKAGHAHRTQPEYQKPTTPVASRNRPSIAPKPLAQTNPQGPVKVQEMVASGKSTEV</sequence>
<dbReference type="SMART" id="SM00233">
    <property type="entry name" value="PH"/>
    <property type="match status" value="1"/>
</dbReference>
<feature type="compositionally biased region" description="Low complexity" evidence="1">
    <location>
        <begin position="1623"/>
        <end position="1645"/>
    </location>
</feature>
<feature type="region of interest" description="Disordered" evidence="1">
    <location>
        <begin position="1604"/>
        <end position="1708"/>
    </location>
</feature>
<comment type="caution">
    <text evidence="4">The sequence shown here is derived from an EMBL/GenBank/DDBJ whole genome shotgun (WGS) entry which is preliminary data.</text>
</comment>
<feature type="compositionally biased region" description="Polar residues" evidence="1">
    <location>
        <begin position="518"/>
        <end position="530"/>
    </location>
</feature>
<dbReference type="SMART" id="SM00325">
    <property type="entry name" value="RhoGEF"/>
    <property type="match status" value="1"/>
</dbReference>
<dbReference type="GO" id="GO:0005085">
    <property type="term" value="F:guanyl-nucleotide exchange factor activity"/>
    <property type="evidence" value="ECO:0007669"/>
    <property type="project" value="InterPro"/>
</dbReference>
<feature type="region of interest" description="Disordered" evidence="1">
    <location>
        <begin position="190"/>
        <end position="219"/>
    </location>
</feature>
<dbReference type="Gene3D" id="2.30.29.30">
    <property type="entry name" value="Pleckstrin-homology domain (PH domain)/Phosphotyrosine-binding domain (PTB)"/>
    <property type="match status" value="1"/>
</dbReference>
<organism evidence="4 5">
    <name type="scientific">Megalops atlanticus</name>
    <name type="common">Tarpon</name>
    <name type="synonym">Clupea gigantea</name>
    <dbReference type="NCBI Taxonomy" id="7932"/>
    <lineage>
        <taxon>Eukaryota</taxon>
        <taxon>Metazoa</taxon>
        <taxon>Chordata</taxon>
        <taxon>Craniata</taxon>
        <taxon>Vertebrata</taxon>
        <taxon>Euteleostomi</taxon>
        <taxon>Actinopterygii</taxon>
        <taxon>Neopterygii</taxon>
        <taxon>Teleostei</taxon>
        <taxon>Elopiformes</taxon>
        <taxon>Megalopidae</taxon>
        <taxon>Megalops</taxon>
    </lineage>
</organism>
<dbReference type="SUPFAM" id="SSF50729">
    <property type="entry name" value="PH domain-like"/>
    <property type="match status" value="1"/>
</dbReference>
<feature type="region of interest" description="Disordered" evidence="1">
    <location>
        <begin position="1722"/>
        <end position="1783"/>
    </location>
</feature>
<dbReference type="CDD" id="cd00160">
    <property type="entry name" value="RhoGEF"/>
    <property type="match status" value="1"/>
</dbReference>
<feature type="region of interest" description="Disordered" evidence="1">
    <location>
        <begin position="1102"/>
        <end position="1142"/>
    </location>
</feature>
<evidence type="ECO:0008006" key="6">
    <source>
        <dbReference type="Google" id="ProtNLM"/>
    </source>
</evidence>
<dbReference type="PROSITE" id="PS50003">
    <property type="entry name" value="PH_DOMAIN"/>
    <property type="match status" value="1"/>
</dbReference>
<dbReference type="Gene3D" id="1.20.58.60">
    <property type="match status" value="1"/>
</dbReference>
<dbReference type="InterPro" id="IPR011993">
    <property type="entry name" value="PH-like_dom_sf"/>
</dbReference>
<dbReference type="InterPro" id="IPR052231">
    <property type="entry name" value="Rho_GEF_signaling-related"/>
</dbReference>
<reference evidence="4" key="1">
    <citation type="submission" date="2021-01" db="EMBL/GenBank/DDBJ databases">
        <authorList>
            <person name="Zahm M."/>
            <person name="Roques C."/>
            <person name="Cabau C."/>
            <person name="Klopp C."/>
            <person name="Donnadieu C."/>
            <person name="Jouanno E."/>
            <person name="Lampietro C."/>
            <person name="Louis A."/>
            <person name="Herpin A."/>
            <person name="Echchiki A."/>
            <person name="Berthelot C."/>
            <person name="Parey E."/>
            <person name="Roest-Crollius H."/>
            <person name="Braasch I."/>
            <person name="Postlethwait J."/>
            <person name="Bobe J."/>
            <person name="Montfort J."/>
            <person name="Bouchez O."/>
            <person name="Begum T."/>
            <person name="Mejri S."/>
            <person name="Adams A."/>
            <person name="Chen W.-J."/>
            <person name="Guiguen Y."/>
        </authorList>
    </citation>
    <scope>NUCLEOTIDE SEQUENCE</scope>
    <source>
        <strain evidence="4">YG-15Mar2019-1</strain>
        <tissue evidence="4">Brain</tissue>
    </source>
</reference>
<feature type="compositionally biased region" description="Basic and acidic residues" evidence="1">
    <location>
        <begin position="1118"/>
        <end position="1136"/>
    </location>
</feature>
<feature type="compositionally biased region" description="Pro residues" evidence="1">
    <location>
        <begin position="310"/>
        <end position="320"/>
    </location>
</feature>
<gene>
    <name evidence="4" type="ORF">MATL_G00103510</name>
</gene>
<dbReference type="PANTHER" id="PTHR45845">
    <property type="entry name" value="RHO GUANINE NUCLEOTIDE EXCHANGE FACTOR-RELATED"/>
    <property type="match status" value="1"/>
</dbReference>
<dbReference type="InterPro" id="IPR001849">
    <property type="entry name" value="PH_domain"/>
</dbReference>
<dbReference type="EMBL" id="JAFDVH010000008">
    <property type="protein sequence ID" value="KAG7471958.1"/>
    <property type="molecule type" value="Genomic_DNA"/>
</dbReference>
<accession>A0A9D3Q3X2</accession>
<evidence type="ECO:0000259" key="2">
    <source>
        <dbReference type="PROSITE" id="PS50003"/>
    </source>
</evidence>
<dbReference type="OrthoDB" id="1594986at2759"/>
<dbReference type="PROSITE" id="PS50010">
    <property type="entry name" value="DH_2"/>
    <property type="match status" value="1"/>
</dbReference>
<dbReference type="SUPFAM" id="SSF48065">
    <property type="entry name" value="DBL homology domain (DH-domain)"/>
    <property type="match status" value="1"/>
</dbReference>
<dbReference type="PANTHER" id="PTHR45845:SF2">
    <property type="entry name" value="RIKEN CDNA D630003M21 GENE"/>
    <property type="match status" value="1"/>
</dbReference>
<feature type="region of interest" description="Disordered" evidence="1">
    <location>
        <begin position="297"/>
        <end position="324"/>
    </location>
</feature>
<evidence type="ECO:0000313" key="5">
    <source>
        <dbReference type="Proteomes" id="UP001046870"/>
    </source>
</evidence>
<proteinExistence type="predicted"/>
<dbReference type="CDD" id="cd13242">
    <property type="entry name" value="PH_puratrophin-1"/>
    <property type="match status" value="1"/>
</dbReference>
<feature type="compositionally biased region" description="Pro residues" evidence="1">
    <location>
        <begin position="538"/>
        <end position="548"/>
    </location>
</feature>
<dbReference type="Gene3D" id="1.20.900.10">
    <property type="entry name" value="Dbl homology (DH) domain"/>
    <property type="match status" value="1"/>
</dbReference>
<feature type="region of interest" description="Disordered" evidence="1">
    <location>
        <begin position="493"/>
        <end position="556"/>
    </location>
</feature>
<feature type="domain" description="DH" evidence="3">
    <location>
        <begin position="1258"/>
        <end position="1435"/>
    </location>
</feature>
<dbReference type="Pfam" id="PF22697">
    <property type="entry name" value="SOS1_NGEF_PH"/>
    <property type="match status" value="1"/>
</dbReference>
<evidence type="ECO:0000313" key="4">
    <source>
        <dbReference type="EMBL" id="KAG7471958.1"/>
    </source>
</evidence>
<feature type="region of interest" description="Disordered" evidence="1">
    <location>
        <begin position="1169"/>
        <end position="1192"/>
    </location>
</feature>
<dbReference type="InterPro" id="IPR000219">
    <property type="entry name" value="DH_dom"/>
</dbReference>
<feature type="compositionally biased region" description="Low complexity" evidence="1">
    <location>
        <begin position="1690"/>
        <end position="1704"/>
    </location>
</feature>
<dbReference type="Pfam" id="PF00621">
    <property type="entry name" value="RhoGEF"/>
    <property type="match status" value="1"/>
</dbReference>
<dbReference type="InterPro" id="IPR055251">
    <property type="entry name" value="SOS1_NGEF_PH"/>
</dbReference>
<dbReference type="SUPFAM" id="SSF46966">
    <property type="entry name" value="Spectrin repeat"/>
    <property type="match status" value="1"/>
</dbReference>
<feature type="domain" description="PH" evidence="2">
    <location>
        <begin position="1447"/>
        <end position="1554"/>
    </location>
</feature>
<feature type="compositionally biased region" description="Polar residues" evidence="1">
    <location>
        <begin position="1738"/>
        <end position="1752"/>
    </location>
</feature>
<dbReference type="Proteomes" id="UP001046870">
    <property type="component" value="Chromosome 8"/>
</dbReference>